<dbReference type="Pfam" id="PF00482">
    <property type="entry name" value="T2SSF"/>
    <property type="match status" value="1"/>
</dbReference>
<feature type="transmembrane region" description="Helical" evidence="7">
    <location>
        <begin position="213"/>
        <end position="234"/>
    </location>
</feature>
<evidence type="ECO:0000256" key="4">
    <source>
        <dbReference type="ARBA" id="ARBA00022989"/>
    </source>
</evidence>
<comment type="subcellular location">
    <subcellularLocation>
        <location evidence="1">Cell membrane</location>
        <topology evidence="1">Multi-pass membrane protein</topology>
    </subcellularLocation>
</comment>
<evidence type="ECO:0000256" key="2">
    <source>
        <dbReference type="ARBA" id="ARBA00022475"/>
    </source>
</evidence>
<feature type="domain" description="Type II secretion system protein GspF" evidence="8">
    <location>
        <begin position="262"/>
        <end position="384"/>
    </location>
</feature>
<feature type="region of interest" description="Disordered" evidence="6">
    <location>
        <begin position="1"/>
        <end position="22"/>
    </location>
</feature>
<dbReference type="InterPro" id="IPR018076">
    <property type="entry name" value="T2SS_GspF_dom"/>
</dbReference>
<gene>
    <name evidence="9" type="ORF">LOC71_16705</name>
</gene>
<comment type="caution">
    <text evidence="9">The sequence shown here is derived from an EMBL/GenBank/DDBJ whole genome shotgun (WGS) entry which is preliminary data.</text>
</comment>
<keyword evidence="3 7" id="KW-0812">Transmembrane</keyword>
<name>A0ABS8NK50_9BACT</name>
<feature type="region of interest" description="Disordered" evidence="6">
    <location>
        <begin position="98"/>
        <end position="133"/>
    </location>
</feature>
<feature type="transmembrane region" description="Helical" evidence="7">
    <location>
        <begin position="358"/>
        <end position="383"/>
    </location>
</feature>
<evidence type="ECO:0000256" key="1">
    <source>
        <dbReference type="ARBA" id="ARBA00004651"/>
    </source>
</evidence>
<evidence type="ECO:0000256" key="6">
    <source>
        <dbReference type="SAM" id="MobiDB-lite"/>
    </source>
</evidence>
<protein>
    <submittedName>
        <fullName evidence="9">Type II secretion system F family protein</fullName>
    </submittedName>
</protein>
<accession>A0ABS8NK50</accession>
<keyword evidence="2" id="KW-1003">Cell membrane</keyword>
<keyword evidence="5 7" id="KW-0472">Membrane</keyword>
<dbReference type="EMBL" id="JAJKFW010000025">
    <property type="protein sequence ID" value="MCC9643928.1"/>
    <property type="molecule type" value="Genomic_DNA"/>
</dbReference>
<evidence type="ECO:0000256" key="3">
    <source>
        <dbReference type="ARBA" id="ARBA00022692"/>
    </source>
</evidence>
<dbReference type="PANTHER" id="PTHR30012">
    <property type="entry name" value="GENERAL SECRETION PATHWAY PROTEIN"/>
    <property type="match status" value="1"/>
</dbReference>
<evidence type="ECO:0000313" key="9">
    <source>
        <dbReference type="EMBL" id="MCC9643928.1"/>
    </source>
</evidence>
<feature type="transmembrane region" description="Helical" evidence="7">
    <location>
        <begin position="156"/>
        <end position="182"/>
    </location>
</feature>
<evidence type="ECO:0000256" key="5">
    <source>
        <dbReference type="ARBA" id="ARBA00023136"/>
    </source>
</evidence>
<dbReference type="PANTHER" id="PTHR30012:SF0">
    <property type="entry name" value="TYPE II SECRETION SYSTEM PROTEIN F-RELATED"/>
    <property type="match status" value="1"/>
</dbReference>
<dbReference type="PRINTS" id="PR00812">
    <property type="entry name" value="BCTERIALGSPF"/>
</dbReference>
<dbReference type="RefSeq" id="WP_230274924.1">
    <property type="nucleotide sequence ID" value="NZ_JAJKFW010000025.1"/>
</dbReference>
<organism evidence="9 10">
    <name type="scientific">Rhodopirellula halodulae</name>
    <dbReference type="NCBI Taxonomy" id="2894198"/>
    <lineage>
        <taxon>Bacteria</taxon>
        <taxon>Pseudomonadati</taxon>
        <taxon>Planctomycetota</taxon>
        <taxon>Planctomycetia</taxon>
        <taxon>Pirellulales</taxon>
        <taxon>Pirellulaceae</taxon>
        <taxon>Rhodopirellula</taxon>
    </lineage>
</organism>
<keyword evidence="4 7" id="KW-1133">Transmembrane helix</keyword>
<reference evidence="9" key="1">
    <citation type="submission" date="2021-11" db="EMBL/GenBank/DDBJ databases">
        <title>Genome sequence.</title>
        <authorList>
            <person name="Sun Q."/>
        </authorList>
    </citation>
    <scope>NUCLEOTIDE SEQUENCE</scope>
    <source>
        <strain evidence="9">JC740</strain>
    </source>
</reference>
<feature type="compositionally biased region" description="Polar residues" evidence="6">
    <location>
        <begin position="98"/>
        <end position="107"/>
    </location>
</feature>
<dbReference type="InterPro" id="IPR003004">
    <property type="entry name" value="GspF/PilC"/>
</dbReference>
<proteinExistence type="predicted"/>
<dbReference type="Proteomes" id="UP001430306">
    <property type="component" value="Unassembled WGS sequence"/>
</dbReference>
<evidence type="ECO:0000256" key="7">
    <source>
        <dbReference type="SAM" id="Phobius"/>
    </source>
</evidence>
<sequence length="393" mass="43604">MSSLPSNPPDTFYLPPEPDTGSTTVEQIRNALDDLLQRKSMIALQLHQSAQNSVGSVAKQMELMSRWFDRPITANDVLSHADALAICRPLLDMPRVQAETSDQTELTGATPEGLRPAASTNDEGSPEEWVSTSSKLEDSVRRWESSISRRPSRNRFWVLLAYPIVLSITSIAILMLICVFLVPSFEEMMDDFGLALPLPTRTVFAVSRFTQTYGAWLLLGIIILVVIAAFARLLSHRAGKASPWIRLGQRLFTPTRLAWASWAEHVALLLQTGLSKADAYRIAGESSPARFMRTVSQECLASLKSGRAPLSGITHVRGKPSHLMIRALQSPSPEEQASLLREVGKLYEDRERHKRRDLLVWLTPLVVLLIGGITGWVMIALFMPLVELVSGLT</sequence>
<evidence type="ECO:0000259" key="8">
    <source>
        <dbReference type="Pfam" id="PF00482"/>
    </source>
</evidence>
<keyword evidence="10" id="KW-1185">Reference proteome</keyword>
<evidence type="ECO:0000313" key="10">
    <source>
        <dbReference type="Proteomes" id="UP001430306"/>
    </source>
</evidence>